<dbReference type="RefSeq" id="WP_123663164.1">
    <property type="nucleotide sequence ID" value="NZ_RJKE01000001.1"/>
</dbReference>
<keyword evidence="3" id="KW-1185">Reference proteome</keyword>
<gene>
    <name evidence="2" type="ORF">EDD29_1272</name>
</gene>
<dbReference type="SUPFAM" id="SSF49472">
    <property type="entry name" value="Transthyretin (synonym: prealbumin)"/>
    <property type="match status" value="1"/>
</dbReference>
<feature type="domain" description="Transthyretin/hydroxyisourate hydrolase" evidence="1">
    <location>
        <begin position="3"/>
        <end position="94"/>
    </location>
</feature>
<evidence type="ECO:0000313" key="3">
    <source>
        <dbReference type="Proteomes" id="UP000272400"/>
    </source>
</evidence>
<name>A0A3N1CR35_9ACTN</name>
<proteinExistence type="predicted"/>
<dbReference type="InterPro" id="IPR023416">
    <property type="entry name" value="Transthyretin/HIU_hydrolase_d"/>
</dbReference>
<evidence type="ECO:0000259" key="1">
    <source>
        <dbReference type="Pfam" id="PF00576"/>
    </source>
</evidence>
<protein>
    <submittedName>
        <fullName evidence="2">5-hydroxyisourate hydrolase</fullName>
    </submittedName>
</protein>
<evidence type="ECO:0000313" key="2">
    <source>
        <dbReference type="EMBL" id="ROO83763.1"/>
    </source>
</evidence>
<reference evidence="2 3" key="1">
    <citation type="submission" date="2018-11" db="EMBL/GenBank/DDBJ databases">
        <title>Sequencing the genomes of 1000 actinobacteria strains.</title>
        <authorList>
            <person name="Klenk H.-P."/>
        </authorList>
    </citation>
    <scope>NUCLEOTIDE SEQUENCE [LARGE SCALE GENOMIC DNA]</scope>
    <source>
        <strain evidence="2 3">DSM 44254</strain>
    </source>
</reference>
<comment type="caution">
    <text evidence="2">The sequence shown here is derived from an EMBL/GenBank/DDBJ whole genome shotgun (WGS) entry which is preliminary data.</text>
</comment>
<dbReference type="Proteomes" id="UP000272400">
    <property type="component" value="Unassembled WGS sequence"/>
</dbReference>
<keyword evidence="2" id="KW-0378">Hydrolase</keyword>
<organism evidence="2 3">
    <name type="scientific">Actinocorallia herbida</name>
    <dbReference type="NCBI Taxonomy" id="58109"/>
    <lineage>
        <taxon>Bacteria</taxon>
        <taxon>Bacillati</taxon>
        <taxon>Actinomycetota</taxon>
        <taxon>Actinomycetes</taxon>
        <taxon>Streptosporangiales</taxon>
        <taxon>Thermomonosporaceae</taxon>
        <taxon>Actinocorallia</taxon>
    </lineage>
</organism>
<dbReference type="InterPro" id="IPR036817">
    <property type="entry name" value="Transthyretin/HIU_hydrolase_sf"/>
</dbReference>
<dbReference type="OrthoDB" id="9792386at2"/>
<dbReference type="EMBL" id="RJKE01000001">
    <property type="protein sequence ID" value="ROO83763.1"/>
    <property type="molecule type" value="Genomic_DNA"/>
</dbReference>
<dbReference type="Gene3D" id="2.60.40.180">
    <property type="entry name" value="Transthyretin/hydroxyisourate hydrolase domain"/>
    <property type="match status" value="1"/>
</dbReference>
<dbReference type="Pfam" id="PF00576">
    <property type="entry name" value="Transthyretin"/>
    <property type="match status" value="1"/>
</dbReference>
<dbReference type="AlphaFoldDB" id="A0A3N1CR35"/>
<sequence>MSITIKVVDTVQGRPARDIPARLDAYDGTTWGPVGEDVTDAAGRIAFDAPGDGPFRARLGVGQYFRSAFPEVQVIFDPAAGRSLHVHIAPHAYSAAVVAE</sequence>
<accession>A0A3N1CR35</accession>
<dbReference type="GO" id="GO:0016787">
    <property type="term" value="F:hydrolase activity"/>
    <property type="evidence" value="ECO:0007669"/>
    <property type="project" value="UniProtKB-KW"/>
</dbReference>